<sequence length="388" mass="44482">MSNTFSILCLSLCLTTTFAYNWEPNNPVPSSEYSLYECTNHSIYFTTPTNETTANCTQIPNGVYNKTNCVTDLNIYYVGVANMDFSYTVFTNYTVSYSVVAFTKHEYDSVDQFYSYQSTYTNCIFKRFKSNSTDLYKTVFNDTKLFELKPLQLYIQWCTIRNSTLINIDLVNNTQKLVNTTKPINIYDLYTHTVNHLNLDHNNISFSDFKSITGYGYISNNTSYYNVNIEDINFMYFSFDNDHFTGVTVRSAIIMYGSFNLTNFGKITFENTTFKDSNFVLKRSGVIIFKKCNFKKTKINGIAMRNTSIDCIFENGETNCTVPIKPVQESSDTSNSETGKVVVDDLETYSNNVEMYAIITGVILYTLFCFVAIIIAIVVIAQKLRREP</sequence>
<proteinExistence type="predicted"/>
<dbReference type="EMBL" id="KB206571">
    <property type="protein sequence ID" value="ELP89844.1"/>
    <property type="molecule type" value="Genomic_DNA"/>
</dbReference>
<evidence type="ECO:0000256" key="1">
    <source>
        <dbReference type="SAM" id="Phobius"/>
    </source>
</evidence>
<name>A0A0A1UC54_ENTIV</name>
<evidence type="ECO:0000313" key="4">
    <source>
        <dbReference type="Proteomes" id="UP000014680"/>
    </source>
</evidence>
<evidence type="ECO:0000313" key="3">
    <source>
        <dbReference type="EMBL" id="ELP89844.1"/>
    </source>
</evidence>
<dbReference type="KEGG" id="eiv:EIN_199930"/>
<protein>
    <submittedName>
        <fullName evidence="3">Uncharacterized protein</fullName>
    </submittedName>
</protein>
<keyword evidence="2" id="KW-0732">Signal</keyword>
<keyword evidence="1" id="KW-0472">Membrane</keyword>
<reference evidence="3 4" key="1">
    <citation type="submission" date="2012-10" db="EMBL/GenBank/DDBJ databases">
        <authorList>
            <person name="Zafar N."/>
            <person name="Inman J."/>
            <person name="Hall N."/>
            <person name="Lorenzi H."/>
            <person name="Caler E."/>
        </authorList>
    </citation>
    <scope>NUCLEOTIDE SEQUENCE [LARGE SCALE GENOMIC DNA]</scope>
    <source>
        <strain evidence="3 4">IP1</strain>
    </source>
</reference>
<dbReference type="AlphaFoldDB" id="A0A0A1UC54"/>
<organism evidence="3 4">
    <name type="scientific">Entamoeba invadens IP1</name>
    <dbReference type="NCBI Taxonomy" id="370355"/>
    <lineage>
        <taxon>Eukaryota</taxon>
        <taxon>Amoebozoa</taxon>
        <taxon>Evosea</taxon>
        <taxon>Archamoebae</taxon>
        <taxon>Mastigamoebida</taxon>
        <taxon>Entamoebidae</taxon>
        <taxon>Entamoeba</taxon>
    </lineage>
</organism>
<gene>
    <name evidence="3" type="ORF">EIN_199930</name>
</gene>
<dbReference type="SUPFAM" id="SSF141571">
    <property type="entry name" value="Pentapeptide repeat-like"/>
    <property type="match status" value="1"/>
</dbReference>
<keyword evidence="1" id="KW-0812">Transmembrane</keyword>
<keyword evidence="4" id="KW-1185">Reference proteome</keyword>
<dbReference type="GeneID" id="14888814"/>
<dbReference type="RefSeq" id="XP_004256615.1">
    <property type="nucleotide sequence ID" value="XM_004256567.1"/>
</dbReference>
<accession>A0A0A1UC54</accession>
<feature type="transmembrane region" description="Helical" evidence="1">
    <location>
        <begin position="355"/>
        <end position="381"/>
    </location>
</feature>
<dbReference type="Proteomes" id="UP000014680">
    <property type="component" value="Unassembled WGS sequence"/>
</dbReference>
<dbReference type="VEuPathDB" id="AmoebaDB:EIN_199930"/>
<keyword evidence="1" id="KW-1133">Transmembrane helix</keyword>
<feature type="signal peptide" evidence="2">
    <location>
        <begin position="1"/>
        <end position="19"/>
    </location>
</feature>
<dbReference type="Gene3D" id="2.160.20.80">
    <property type="entry name" value="E3 ubiquitin-protein ligase SopA"/>
    <property type="match status" value="1"/>
</dbReference>
<feature type="chain" id="PRO_5001980789" evidence="2">
    <location>
        <begin position="20"/>
        <end position="388"/>
    </location>
</feature>
<evidence type="ECO:0000256" key="2">
    <source>
        <dbReference type="SAM" id="SignalP"/>
    </source>
</evidence>